<sequence>MTVTKIDIKPHLAEYMRAKYWNDAEQAVCLPDSDDLYITIYNLTSKRPSSAPIDEGNLPIAIPSRREGKNPEYWNYLGARAVRHIESKIEVRFWAEVHEYLDEQKHRYNIDYITSIEAFMLRYNIQSMSDEAIRKNYYRWKRVLRPTAEIRRYKKKR</sequence>
<reference evidence="1" key="2">
    <citation type="submission" date="2024-05" db="EMBL/GenBank/DDBJ databases">
        <authorList>
            <person name="Matrishin C.B."/>
            <person name="Kauffman K.M."/>
        </authorList>
    </citation>
    <scope>NUCLEOTIDE SEQUENCE</scope>
</reference>
<proteinExistence type="predicted"/>
<reference evidence="1" key="1">
    <citation type="journal article" date="2023" name="Microbiome">
        <title>Phages are unrecognized players in the ecology of the oral pathogen Porphyromonas gingivalis.</title>
        <authorList>
            <person name="Matrishin C.B."/>
            <person name="Haase E.M."/>
            <person name="Dewhirst F.E."/>
            <person name="Mark Welch J.L."/>
            <person name="Miranda-Sanchez F."/>
            <person name="Chen T."/>
            <person name="MacFarland D.C."/>
            <person name="Kauffman K.M."/>
        </authorList>
    </citation>
    <scope>NUCLEOTIDE SEQUENCE</scope>
</reference>
<organism evidence="1">
    <name type="scientific">Porphyromonas phage phage017a_JCVISC001</name>
    <dbReference type="NCBI Taxonomy" id="3154107"/>
    <lineage>
        <taxon>Viruses</taxon>
        <taxon>Duplodnaviria</taxon>
        <taxon>Heunggongvirae</taxon>
        <taxon>Uroviricota</taxon>
        <taxon>Caudoviricetes</taxon>
        <taxon>Nixviridae</taxon>
        <taxon>Dewhirstvirus</taxon>
        <taxon>Dewhirstvirus pging00K</taxon>
    </lineage>
</organism>
<dbReference type="EMBL" id="BK068098">
    <property type="protein sequence ID" value="DBA55365.1"/>
    <property type="molecule type" value="Genomic_DNA"/>
</dbReference>
<accession>A0AAT9JBR3</accession>
<name>A0AAT9JBR3_9CAUD</name>
<protein>
    <submittedName>
        <fullName evidence="1">Uncharacterized protein</fullName>
    </submittedName>
</protein>
<evidence type="ECO:0000313" key="1">
    <source>
        <dbReference type="EMBL" id="DBA55365.1"/>
    </source>
</evidence>